<dbReference type="Proteomes" id="UP000218811">
    <property type="component" value="Unassembled WGS sequence"/>
</dbReference>
<sequence>MRVLPFVATEAGRHKHVQSQTRACRHLPAQAAGSPQSRMRPSRPVRVLSLLLPMNSVGLPVCLSAFGLMCPRIWSPCDRLQGVVLPRRALAEARPEHPRRGWFRTHMPPSSLHPPQPFWLSEKILRSTLPLNGRSNGYVANVHG</sequence>
<dbReference type="AlphaFoldDB" id="A0A2H3JSN1"/>
<reference evidence="1 2" key="1">
    <citation type="journal article" date="2012" name="Science">
        <title>The Paleozoic origin of enzymatic lignin decomposition reconstructed from 31 fungal genomes.</title>
        <authorList>
            <person name="Floudas D."/>
            <person name="Binder M."/>
            <person name="Riley R."/>
            <person name="Barry K."/>
            <person name="Blanchette R.A."/>
            <person name="Henrissat B."/>
            <person name="Martinez A.T."/>
            <person name="Otillar R."/>
            <person name="Spatafora J.W."/>
            <person name="Yadav J.S."/>
            <person name="Aerts A."/>
            <person name="Benoit I."/>
            <person name="Boyd A."/>
            <person name="Carlson A."/>
            <person name="Copeland A."/>
            <person name="Coutinho P.M."/>
            <person name="de Vries R.P."/>
            <person name="Ferreira P."/>
            <person name="Findley K."/>
            <person name="Foster B."/>
            <person name="Gaskell J."/>
            <person name="Glotzer D."/>
            <person name="Gorecki P."/>
            <person name="Heitman J."/>
            <person name="Hesse C."/>
            <person name="Hori C."/>
            <person name="Igarashi K."/>
            <person name="Jurgens J.A."/>
            <person name="Kallen N."/>
            <person name="Kersten P."/>
            <person name="Kohler A."/>
            <person name="Kuees U."/>
            <person name="Kumar T.K.A."/>
            <person name="Kuo A."/>
            <person name="LaButti K."/>
            <person name="Larrondo L.F."/>
            <person name="Lindquist E."/>
            <person name="Ling A."/>
            <person name="Lombard V."/>
            <person name="Lucas S."/>
            <person name="Lundell T."/>
            <person name="Martin R."/>
            <person name="McLaughlin D.J."/>
            <person name="Morgenstern I."/>
            <person name="Morin E."/>
            <person name="Murat C."/>
            <person name="Nagy L.G."/>
            <person name="Nolan M."/>
            <person name="Ohm R.A."/>
            <person name="Patyshakuliyeva A."/>
            <person name="Rokas A."/>
            <person name="Ruiz-Duenas F.J."/>
            <person name="Sabat G."/>
            <person name="Salamov A."/>
            <person name="Samejima M."/>
            <person name="Schmutz J."/>
            <person name="Slot J.C."/>
            <person name="St John F."/>
            <person name="Stenlid J."/>
            <person name="Sun H."/>
            <person name="Sun S."/>
            <person name="Syed K."/>
            <person name="Tsang A."/>
            <person name="Wiebenga A."/>
            <person name="Young D."/>
            <person name="Pisabarro A."/>
            <person name="Eastwood D.C."/>
            <person name="Martin F."/>
            <person name="Cullen D."/>
            <person name="Grigoriev I.V."/>
            <person name="Hibbett D.S."/>
        </authorList>
    </citation>
    <scope>NUCLEOTIDE SEQUENCE [LARGE SCALE GENOMIC DNA]</scope>
    <source>
        <strain evidence="1 2">MD-104</strain>
    </source>
</reference>
<proteinExistence type="predicted"/>
<name>A0A2H3JSN1_WOLCO</name>
<organism evidence="1 2">
    <name type="scientific">Wolfiporia cocos (strain MD-104)</name>
    <name type="common">Brown rot fungus</name>
    <dbReference type="NCBI Taxonomy" id="742152"/>
    <lineage>
        <taxon>Eukaryota</taxon>
        <taxon>Fungi</taxon>
        <taxon>Dikarya</taxon>
        <taxon>Basidiomycota</taxon>
        <taxon>Agaricomycotina</taxon>
        <taxon>Agaricomycetes</taxon>
        <taxon>Polyporales</taxon>
        <taxon>Phaeolaceae</taxon>
        <taxon>Wolfiporia</taxon>
    </lineage>
</organism>
<accession>A0A2H3JSN1</accession>
<protein>
    <submittedName>
        <fullName evidence="1">Uncharacterized protein</fullName>
    </submittedName>
</protein>
<dbReference type="EMBL" id="KB468157">
    <property type="protein sequence ID" value="PCH44485.1"/>
    <property type="molecule type" value="Genomic_DNA"/>
</dbReference>
<evidence type="ECO:0000313" key="1">
    <source>
        <dbReference type="EMBL" id="PCH44485.1"/>
    </source>
</evidence>
<keyword evidence="2" id="KW-1185">Reference proteome</keyword>
<gene>
    <name evidence="1" type="ORF">WOLCODRAFT_154529</name>
</gene>
<evidence type="ECO:0000313" key="2">
    <source>
        <dbReference type="Proteomes" id="UP000218811"/>
    </source>
</evidence>